<dbReference type="GO" id="GO:0046872">
    <property type="term" value="F:metal ion binding"/>
    <property type="evidence" value="ECO:0007669"/>
    <property type="project" value="UniProtKB-KW"/>
</dbReference>
<dbReference type="GO" id="GO:0003723">
    <property type="term" value="F:RNA binding"/>
    <property type="evidence" value="ECO:0007669"/>
    <property type="project" value="TreeGrafter"/>
</dbReference>
<keyword evidence="6" id="KW-0347">Helicase</keyword>
<dbReference type="PROSITE" id="PS51192">
    <property type="entry name" value="HELICASE_ATP_BIND_1"/>
    <property type="match status" value="1"/>
</dbReference>
<sequence>MGNPLQPYEYQRRLAVEPWPEVLIAPTGLGKTAAIVLGWLWRRRIAREDTPLRLVLCLPMRTLVEQTRDAVRGWLDRLGASEDVSLPHPEDGVVVLMGGGEREKEPPPWMRHPERPAILIGTQDMLLSRALMRGYGMSRFRWPVDFALLHNDAQWVFDEVQAMGAGLATSAQLQGLREALGTARPARSLWLSATLDPAWLVTVDHRDTSRILRVPDDVPQDAADPRVRRLLVEAHKHVRPATSRPGGAGGKDIDAYAAALAGEVLEAHRPGRTTIVILNTVARAQKVHRALTKRMGPEGADRLLLIHSRFRPAERKAQLERLTGPEATADRIVVATQAIEAGVDVTSALLFTELAPWPSLVQRFGRVNRYGECGDGAEIRWIDLPVSKEVDPKGELAVPYAAEGLAEAHTRLADLVDAAPANLPPPERTPGDRTPPVRHVLRRKDLLDLFDTDPDLTGFDIDVSPFIRDTKDTDFQVLWRDFATGKPDDQPLPRPEELCSVPIRRGEELLKARQGWRLNPQAKGTESIWVRLDGKPWPGLVVMLDAALGGYDPVIGLAPEITDRKVPIHEPPSAPQAGAPDPDTESHDDDRDTRQDRPVPLTDHLVHVAETAEALCAALEQTHPLSPADRAAVVTAARWHDVGKAHPKFQERMTEPVRPDGALLAKASRYDRRKGRPYFRHELASALAFLQQHGGADANVNGADLVAYLIAAHHGKVRLSLRALPQESAPAGVLRFARGIHEGDGLPAVDLGDGGRSDPVSLSLGLMELGDSETQGLSWAARTARLLEDHKPFRLAWLESLVRIADWRASADEQDKARQRKTREDDHGQE</sequence>
<keyword evidence="3" id="KW-0479">Metal-binding</keyword>
<evidence type="ECO:0000256" key="9">
    <source>
        <dbReference type="SAM" id="MobiDB-lite"/>
    </source>
</evidence>
<dbReference type="GO" id="GO:0003724">
    <property type="term" value="F:RNA helicase activity"/>
    <property type="evidence" value="ECO:0007669"/>
    <property type="project" value="TreeGrafter"/>
</dbReference>
<name>A0A2S2CMQ6_9PROT</name>
<dbReference type="InterPro" id="IPR006483">
    <property type="entry name" value="CRISPR-assoc_Cas3_HD"/>
</dbReference>
<keyword evidence="14" id="KW-1185">Reference proteome</keyword>
<dbReference type="InterPro" id="IPR050547">
    <property type="entry name" value="DEAD_box_RNA_helicases"/>
</dbReference>
<evidence type="ECO:0000256" key="5">
    <source>
        <dbReference type="ARBA" id="ARBA00022801"/>
    </source>
</evidence>
<dbReference type="GO" id="GO:0051607">
    <property type="term" value="P:defense response to virus"/>
    <property type="evidence" value="ECO:0007669"/>
    <property type="project" value="UniProtKB-KW"/>
</dbReference>
<dbReference type="PANTHER" id="PTHR47963:SF9">
    <property type="entry name" value="CRISPR-ASSOCIATED ENDONUCLEASE_HELICASE CAS3"/>
    <property type="match status" value="1"/>
</dbReference>
<dbReference type="InterPro" id="IPR014001">
    <property type="entry name" value="Helicase_ATP-bd"/>
</dbReference>
<dbReference type="PROSITE" id="PS51194">
    <property type="entry name" value="HELICASE_CTER"/>
    <property type="match status" value="1"/>
</dbReference>
<feature type="region of interest" description="Disordered" evidence="9">
    <location>
        <begin position="565"/>
        <end position="599"/>
    </location>
</feature>
<evidence type="ECO:0000313" key="13">
    <source>
        <dbReference type="EMBL" id="AWK85803.1"/>
    </source>
</evidence>
<dbReference type="GO" id="GO:0004519">
    <property type="term" value="F:endonuclease activity"/>
    <property type="evidence" value="ECO:0007669"/>
    <property type="project" value="UniProtKB-KW"/>
</dbReference>
<feature type="region of interest" description="Disordered" evidence="9">
    <location>
        <begin position="810"/>
        <end position="830"/>
    </location>
</feature>
<proteinExistence type="inferred from homology"/>
<keyword evidence="13" id="KW-0255">Endonuclease</keyword>
<evidence type="ECO:0000256" key="1">
    <source>
        <dbReference type="ARBA" id="ARBA00006847"/>
    </source>
</evidence>
<keyword evidence="13" id="KW-0540">Nuclease</keyword>
<dbReference type="InterPro" id="IPR011545">
    <property type="entry name" value="DEAD/DEAH_box_helicase_dom"/>
</dbReference>
<dbReference type="InterPro" id="IPR038257">
    <property type="entry name" value="CRISPR-assoc_Cas3_HD_sf"/>
</dbReference>
<dbReference type="Gene3D" id="3.40.50.300">
    <property type="entry name" value="P-loop containing nucleotide triphosphate hydrolases"/>
    <property type="match status" value="2"/>
</dbReference>
<organism evidence="13 14">
    <name type="scientific">Azospirillum thermophilum</name>
    <dbReference type="NCBI Taxonomy" id="2202148"/>
    <lineage>
        <taxon>Bacteria</taxon>
        <taxon>Pseudomonadati</taxon>
        <taxon>Pseudomonadota</taxon>
        <taxon>Alphaproteobacteria</taxon>
        <taxon>Rhodospirillales</taxon>
        <taxon>Azospirillaceae</taxon>
        <taxon>Azospirillum</taxon>
    </lineage>
</organism>
<dbReference type="GO" id="GO:0016787">
    <property type="term" value="F:hydrolase activity"/>
    <property type="evidence" value="ECO:0007669"/>
    <property type="project" value="UniProtKB-KW"/>
</dbReference>
<evidence type="ECO:0000256" key="6">
    <source>
        <dbReference type="ARBA" id="ARBA00022806"/>
    </source>
</evidence>
<reference evidence="14" key="1">
    <citation type="submission" date="2018-05" db="EMBL/GenBank/DDBJ databases">
        <title>Azospirillum thermophila sp. nov., a novel isolated from hot spring.</title>
        <authorList>
            <person name="Zhao Z."/>
        </authorList>
    </citation>
    <scope>NUCLEOTIDE SEQUENCE [LARGE SCALE GENOMIC DNA]</scope>
    <source>
        <strain evidence="14">CFH 70021</strain>
    </source>
</reference>
<accession>A0A2S2CMQ6</accession>
<dbReference type="Pfam" id="PF00270">
    <property type="entry name" value="DEAD"/>
    <property type="match status" value="1"/>
</dbReference>
<comment type="similarity">
    <text evidence="2">In the central section; belongs to the CRISPR-associated helicase Cas3 family.</text>
</comment>
<dbReference type="Proteomes" id="UP000245629">
    <property type="component" value="Chromosome 1"/>
</dbReference>
<evidence type="ECO:0000256" key="4">
    <source>
        <dbReference type="ARBA" id="ARBA00022741"/>
    </source>
</evidence>
<keyword evidence="5" id="KW-0378">Hydrolase</keyword>
<dbReference type="SMART" id="SM00487">
    <property type="entry name" value="DEXDc"/>
    <property type="match status" value="1"/>
</dbReference>
<dbReference type="SMART" id="SM00490">
    <property type="entry name" value="HELICc"/>
    <property type="match status" value="1"/>
</dbReference>
<evidence type="ECO:0000256" key="7">
    <source>
        <dbReference type="ARBA" id="ARBA00022840"/>
    </source>
</evidence>
<dbReference type="NCBIfam" id="TIGR01596">
    <property type="entry name" value="cas3_HD"/>
    <property type="match status" value="1"/>
</dbReference>
<evidence type="ECO:0000256" key="3">
    <source>
        <dbReference type="ARBA" id="ARBA00022723"/>
    </source>
</evidence>
<evidence type="ECO:0000256" key="8">
    <source>
        <dbReference type="ARBA" id="ARBA00023118"/>
    </source>
</evidence>
<dbReference type="PROSITE" id="PS51643">
    <property type="entry name" value="HD_CAS3"/>
    <property type="match status" value="1"/>
</dbReference>
<evidence type="ECO:0000313" key="14">
    <source>
        <dbReference type="Proteomes" id="UP000245629"/>
    </source>
</evidence>
<feature type="domain" description="HD Cas3-type" evidence="12">
    <location>
        <begin position="594"/>
        <end position="808"/>
    </location>
</feature>
<dbReference type="GO" id="GO:0005524">
    <property type="term" value="F:ATP binding"/>
    <property type="evidence" value="ECO:0007669"/>
    <property type="project" value="UniProtKB-KW"/>
</dbReference>
<evidence type="ECO:0000256" key="2">
    <source>
        <dbReference type="ARBA" id="ARBA00009046"/>
    </source>
</evidence>
<dbReference type="Gene3D" id="1.10.3210.30">
    <property type="match status" value="1"/>
</dbReference>
<dbReference type="SUPFAM" id="SSF109604">
    <property type="entry name" value="HD-domain/PDEase-like"/>
    <property type="match status" value="1"/>
</dbReference>
<comment type="similarity">
    <text evidence="1">In the N-terminal section; belongs to the CRISPR-associated nuclease Cas3-HD family.</text>
</comment>
<feature type="domain" description="Helicase ATP-binding" evidence="10">
    <location>
        <begin position="12"/>
        <end position="198"/>
    </location>
</feature>
<keyword evidence="8" id="KW-0051">Antiviral defense</keyword>
<evidence type="ECO:0000259" key="12">
    <source>
        <dbReference type="PROSITE" id="PS51643"/>
    </source>
</evidence>
<dbReference type="InterPro" id="IPR054712">
    <property type="entry name" value="Cas3-like_dom"/>
</dbReference>
<keyword evidence="7" id="KW-0067">ATP-binding</keyword>
<dbReference type="InterPro" id="IPR001650">
    <property type="entry name" value="Helicase_C-like"/>
</dbReference>
<keyword evidence="4" id="KW-0547">Nucleotide-binding</keyword>
<dbReference type="Pfam" id="PF18019">
    <property type="entry name" value="Cas3_HD"/>
    <property type="match status" value="1"/>
</dbReference>
<dbReference type="OrthoDB" id="9815222at2"/>
<dbReference type="PANTHER" id="PTHR47963">
    <property type="entry name" value="DEAD-BOX ATP-DEPENDENT RNA HELICASE 47, MITOCHONDRIAL"/>
    <property type="match status" value="1"/>
</dbReference>
<gene>
    <name evidence="13" type="ORF">DEW08_00870</name>
</gene>
<protein>
    <submittedName>
        <fullName evidence="13">CRISPR-associated endonuclease Cas3</fullName>
    </submittedName>
</protein>
<dbReference type="SUPFAM" id="SSF52540">
    <property type="entry name" value="P-loop containing nucleoside triphosphate hydrolases"/>
    <property type="match status" value="1"/>
</dbReference>
<dbReference type="InterPro" id="IPR027417">
    <property type="entry name" value="P-loop_NTPase"/>
</dbReference>
<dbReference type="AlphaFoldDB" id="A0A2S2CMQ6"/>
<dbReference type="EMBL" id="CP029352">
    <property type="protein sequence ID" value="AWK85803.1"/>
    <property type="molecule type" value="Genomic_DNA"/>
</dbReference>
<feature type="compositionally biased region" description="Basic and acidic residues" evidence="9">
    <location>
        <begin position="584"/>
        <end position="597"/>
    </location>
</feature>
<dbReference type="Pfam" id="PF22590">
    <property type="entry name" value="Cas3-like_C_2"/>
    <property type="match status" value="1"/>
</dbReference>
<dbReference type="KEGG" id="azz:DEW08_00870"/>
<evidence type="ECO:0000259" key="11">
    <source>
        <dbReference type="PROSITE" id="PS51194"/>
    </source>
</evidence>
<evidence type="ECO:0000259" key="10">
    <source>
        <dbReference type="PROSITE" id="PS51192"/>
    </source>
</evidence>
<feature type="domain" description="Helicase C-terminal" evidence="11">
    <location>
        <begin position="252"/>
        <end position="413"/>
    </location>
</feature>